<reference evidence="1 2" key="1">
    <citation type="submission" date="2016-10" db="EMBL/GenBank/DDBJ databases">
        <authorList>
            <person name="de Groot N.N."/>
        </authorList>
    </citation>
    <scope>NUCLEOTIDE SEQUENCE [LARGE SCALE GENOMIC DNA]</scope>
    <source>
        <strain evidence="1 2">DSM 2872</strain>
    </source>
</reference>
<dbReference type="RefSeq" id="WP_074672979.1">
    <property type="nucleotide sequence ID" value="NZ_FNQG01000011.1"/>
</dbReference>
<dbReference type="Proteomes" id="UP000183469">
    <property type="component" value="Unassembled WGS sequence"/>
</dbReference>
<evidence type="ECO:0000313" key="2">
    <source>
        <dbReference type="Proteomes" id="UP000183469"/>
    </source>
</evidence>
<gene>
    <name evidence="1" type="ORF">SAMN05660648_02435</name>
</gene>
<name>A0A1H3ZHQ5_SELRU</name>
<proteinExistence type="predicted"/>
<dbReference type="AlphaFoldDB" id="A0A1H3ZHQ5"/>
<dbReference type="OrthoDB" id="1662110at2"/>
<protein>
    <recommendedName>
        <fullName evidence="3">CDP-Glycerol:Poly(Glycerophosphate) glycerophosphotransferase</fullName>
    </recommendedName>
</protein>
<evidence type="ECO:0000313" key="1">
    <source>
        <dbReference type="EMBL" id="SEA23195.1"/>
    </source>
</evidence>
<dbReference type="EMBL" id="FNQG01000011">
    <property type="protein sequence ID" value="SEA23195.1"/>
    <property type="molecule type" value="Genomic_DNA"/>
</dbReference>
<accession>A0A1H3ZHQ5</accession>
<organism evidence="1 2">
    <name type="scientific">Selenomonas ruminantium</name>
    <dbReference type="NCBI Taxonomy" id="971"/>
    <lineage>
        <taxon>Bacteria</taxon>
        <taxon>Bacillati</taxon>
        <taxon>Bacillota</taxon>
        <taxon>Negativicutes</taxon>
        <taxon>Selenomonadales</taxon>
        <taxon>Selenomonadaceae</taxon>
        <taxon>Selenomonas</taxon>
    </lineage>
</organism>
<sequence>MAIQKRLLSKLKNAYAALEMVPVGNLRDMYVLLQRIKEAQVLCRKGLPKTAYGEYGEIYDGLVTALNQVLSGKAGNDSQEILFLCKELLQELVEETTKENKFKKEMFFLPYKASMWDSLESVWKAADEDKENCLAYVMPIPYCDRNPDGTAREWHCERDLFPKDVPTLDWREIDLKLMHPDVILYHYPYDNCNVVTSVDEAYYSSNLKECADKLVYIPYFVLGEPELDYDDPEKAEEVEEAEEKIAHFILEPGVLNADCIIVQSEAMKKVYVNVLNRHTNAPEGYWKEHVLGLGSPKFDKVVASRKEDFQLPEEWERIIKGRKTILYNTGLTAMLEHTDKYLEKLKSVLETFKAQQDVALWWRPHPLLRATFESMRPELLEEYDEIVSNYRQEGWGIYDDTTDVDRAVASTDAYFGDWSSMVQLYEKTNKHILVQSIDDDSDCV</sequence>
<evidence type="ECO:0008006" key="3">
    <source>
        <dbReference type="Google" id="ProtNLM"/>
    </source>
</evidence>